<keyword evidence="4" id="KW-0812">Transmembrane</keyword>
<dbReference type="EMBL" id="CAKOFQ010007432">
    <property type="protein sequence ID" value="CAH2000975.1"/>
    <property type="molecule type" value="Genomic_DNA"/>
</dbReference>
<evidence type="ECO:0000256" key="7">
    <source>
        <dbReference type="ARBA" id="ARBA00023136"/>
    </source>
</evidence>
<keyword evidence="5" id="KW-0552">Olfaction</keyword>
<evidence type="ECO:0000256" key="5">
    <source>
        <dbReference type="ARBA" id="ARBA00022725"/>
    </source>
</evidence>
<evidence type="ECO:0000256" key="8">
    <source>
        <dbReference type="ARBA" id="ARBA00023170"/>
    </source>
</evidence>
<keyword evidence="8" id="KW-0675">Receptor</keyword>
<dbReference type="PANTHER" id="PTHR21137">
    <property type="entry name" value="ODORANT RECEPTOR"/>
    <property type="match status" value="1"/>
</dbReference>
<evidence type="ECO:0000256" key="9">
    <source>
        <dbReference type="ARBA" id="ARBA00023224"/>
    </source>
</evidence>
<keyword evidence="2" id="KW-1003">Cell membrane</keyword>
<comment type="subcellular location">
    <subcellularLocation>
        <location evidence="1">Cell membrane</location>
        <topology evidence="1">Multi-pass membrane protein</topology>
    </subcellularLocation>
</comment>
<dbReference type="GO" id="GO:0007165">
    <property type="term" value="P:signal transduction"/>
    <property type="evidence" value="ECO:0007669"/>
    <property type="project" value="UniProtKB-KW"/>
</dbReference>
<evidence type="ECO:0000256" key="1">
    <source>
        <dbReference type="ARBA" id="ARBA00004651"/>
    </source>
</evidence>
<dbReference type="InterPro" id="IPR004117">
    <property type="entry name" value="7tm6_olfct_rcpt"/>
</dbReference>
<reference evidence="10" key="1">
    <citation type="submission" date="2022-03" db="EMBL/GenBank/DDBJ databases">
        <authorList>
            <person name="Sayadi A."/>
        </authorList>
    </citation>
    <scope>NUCLEOTIDE SEQUENCE</scope>
</reference>
<sequence length="180" mass="20690">MLYEEVVLLVSHINFLTHGLRKVFTEREVKKRSRMLERCAEYHSHIIRIALEVNELHKNITGHMVLAWAVSIGCIINQFMSMYKPVGAIVYLSAYMISLSCFVVSGQLLQSQSVSIADELYCIPWYLGTIEEQKTVMFMIMRAQIPLTLSAKPFGNYKYSLYVTVVKTAYSYATMLQNKT</sequence>
<accession>A0A9P0LSI5</accession>
<keyword evidence="6" id="KW-1133">Transmembrane helix</keyword>
<protein>
    <submittedName>
        <fullName evidence="10">Uncharacterized protein</fullName>
    </submittedName>
</protein>
<evidence type="ECO:0000313" key="11">
    <source>
        <dbReference type="Proteomes" id="UP001152888"/>
    </source>
</evidence>
<evidence type="ECO:0000313" key="10">
    <source>
        <dbReference type="EMBL" id="CAH2000975.1"/>
    </source>
</evidence>
<dbReference type="OrthoDB" id="6614360at2759"/>
<dbReference type="Proteomes" id="UP001152888">
    <property type="component" value="Unassembled WGS sequence"/>
</dbReference>
<dbReference type="PANTHER" id="PTHR21137:SF35">
    <property type="entry name" value="ODORANT RECEPTOR 19A-RELATED"/>
    <property type="match status" value="1"/>
</dbReference>
<proteinExistence type="predicted"/>
<dbReference type="GO" id="GO:0004984">
    <property type="term" value="F:olfactory receptor activity"/>
    <property type="evidence" value="ECO:0007669"/>
    <property type="project" value="InterPro"/>
</dbReference>
<keyword evidence="7" id="KW-0472">Membrane</keyword>
<evidence type="ECO:0000256" key="4">
    <source>
        <dbReference type="ARBA" id="ARBA00022692"/>
    </source>
</evidence>
<evidence type="ECO:0000256" key="2">
    <source>
        <dbReference type="ARBA" id="ARBA00022475"/>
    </source>
</evidence>
<evidence type="ECO:0000256" key="3">
    <source>
        <dbReference type="ARBA" id="ARBA00022606"/>
    </source>
</evidence>
<comment type="caution">
    <text evidence="10">The sequence shown here is derived from an EMBL/GenBank/DDBJ whole genome shotgun (WGS) entry which is preliminary data.</text>
</comment>
<keyword evidence="11" id="KW-1185">Reference proteome</keyword>
<gene>
    <name evidence="10" type="ORF">ACAOBT_LOCUS25913</name>
</gene>
<keyword evidence="9" id="KW-0807">Transducer</keyword>
<dbReference type="GO" id="GO:0005886">
    <property type="term" value="C:plasma membrane"/>
    <property type="evidence" value="ECO:0007669"/>
    <property type="project" value="UniProtKB-SubCell"/>
</dbReference>
<keyword evidence="3" id="KW-0716">Sensory transduction</keyword>
<dbReference type="AlphaFoldDB" id="A0A9P0LSI5"/>
<dbReference type="Pfam" id="PF02949">
    <property type="entry name" value="7tm_6"/>
    <property type="match status" value="1"/>
</dbReference>
<evidence type="ECO:0000256" key="6">
    <source>
        <dbReference type="ARBA" id="ARBA00022989"/>
    </source>
</evidence>
<organism evidence="10 11">
    <name type="scientific">Acanthoscelides obtectus</name>
    <name type="common">Bean weevil</name>
    <name type="synonym">Bruchus obtectus</name>
    <dbReference type="NCBI Taxonomy" id="200917"/>
    <lineage>
        <taxon>Eukaryota</taxon>
        <taxon>Metazoa</taxon>
        <taxon>Ecdysozoa</taxon>
        <taxon>Arthropoda</taxon>
        <taxon>Hexapoda</taxon>
        <taxon>Insecta</taxon>
        <taxon>Pterygota</taxon>
        <taxon>Neoptera</taxon>
        <taxon>Endopterygota</taxon>
        <taxon>Coleoptera</taxon>
        <taxon>Polyphaga</taxon>
        <taxon>Cucujiformia</taxon>
        <taxon>Chrysomeloidea</taxon>
        <taxon>Chrysomelidae</taxon>
        <taxon>Bruchinae</taxon>
        <taxon>Bruchini</taxon>
        <taxon>Acanthoscelides</taxon>
    </lineage>
</organism>
<name>A0A9P0LSI5_ACAOB</name>
<dbReference type="GO" id="GO:0005549">
    <property type="term" value="F:odorant binding"/>
    <property type="evidence" value="ECO:0007669"/>
    <property type="project" value="InterPro"/>
</dbReference>